<evidence type="ECO:0000259" key="2">
    <source>
        <dbReference type="Pfam" id="PF13518"/>
    </source>
</evidence>
<evidence type="ECO:0000313" key="3">
    <source>
        <dbReference type="EMBL" id="SHH11392.1"/>
    </source>
</evidence>
<dbReference type="Gene3D" id="1.10.10.60">
    <property type="entry name" value="Homeodomain-like"/>
    <property type="match status" value="1"/>
</dbReference>
<evidence type="ECO:0000256" key="1">
    <source>
        <dbReference type="ARBA" id="ARBA00038232"/>
    </source>
</evidence>
<dbReference type="Proteomes" id="UP000183954">
    <property type="component" value="Unassembled WGS sequence"/>
</dbReference>
<comment type="similarity">
    <text evidence="1">Belongs to the IS150/IS1296 orfA family.</text>
</comment>
<dbReference type="OrthoDB" id="2943149at2"/>
<dbReference type="AlphaFoldDB" id="A0A1M5QBI0"/>
<feature type="domain" description="Insertion element IS150 protein InsJ-like helix-turn-helix" evidence="2">
    <location>
        <begin position="15"/>
        <end position="56"/>
    </location>
</feature>
<dbReference type="Pfam" id="PF13518">
    <property type="entry name" value="HTH_28"/>
    <property type="match status" value="1"/>
</dbReference>
<accession>A0A1M5QBI0</accession>
<organism evidence="3 4">
    <name type="scientific">Desulfosporosinus lacus DSM 15449</name>
    <dbReference type="NCBI Taxonomy" id="1121420"/>
    <lineage>
        <taxon>Bacteria</taxon>
        <taxon>Bacillati</taxon>
        <taxon>Bacillota</taxon>
        <taxon>Clostridia</taxon>
        <taxon>Eubacteriales</taxon>
        <taxon>Desulfitobacteriaceae</taxon>
        <taxon>Desulfosporosinus</taxon>
    </lineage>
</organism>
<dbReference type="InterPro" id="IPR055247">
    <property type="entry name" value="InsJ-like_HTH"/>
</dbReference>
<proteinExistence type="inferred from homology"/>
<protein>
    <submittedName>
        <fullName evidence="3">Helix-turn-helix domain-containing protein</fullName>
    </submittedName>
</protein>
<dbReference type="InterPro" id="IPR052057">
    <property type="entry name" value="IS150/IS1296_orfA-like"/>
</dbReference>
<dbReference type="EMBL" id="FQXJ01000003">
    <property type="protein sequence ID" value="SHH11392.1"/>
    <property type="molecule type" value="Genomic_DNA"/>
</dbReference>
<sequence length="139" mass="16353">MVIKGQKLKHYSGDFKLSAVEEVLTNHMGQRETARKYGVTHKMVQTWIRLYLEKGKDYFNSDVSKHKSTLIDEIPPIQILDHKTLVTPRRSKHPKVDESSLPDEIQNELNVLRMENEYLKKLNALVRKKEKSRTRIKLK</sequence>
<dbReference type="PANTHER" id="PTHR33795:SF1">
    <property type="entry name" value="INSERTION ELEMENT IS150 PROTEIN INSJ"/>
    <property type="match status" value="1"/>
</dbReference>
<reference evidence="4" key="1">
    <citation type="submission" date="2016-11" db="EMBL/GenBank/DDBJ databases">
        <authorList>
            <person name="Varghese N."/>
            <person name="Submissions S."/>
        </authorList>
    </citation>
    <scope>NUCLEOTIDE SEQUENCE [LARGE SCALE GENOMIC DNA]</scope>
    <source>
        <strain evidence="4">DSM 15449</strain>
    </source>
</reference>
<name>A0A1M5QBI0_9FIRM</name>
<gene>
    <name evidence="3" type="ORF">SAMN02746098_00203</name>
</gene>
<dbReference type="SUPFAM" id="SSF46689">
    <property type="entry name" value="Homeodomain-like"/>
    <property type="match status" value="1"/>
</dbReference>
<keyword evidence="4" id="KW-1185">Reference proteome</keyword>
<evidence type="ECO:0000313" key="4">
    <source>
        <dbReference type="Proteomes" id="UP000183954"/>
    </source>
</evidence>
<dbReference type="InterPro" id="IPR009057">
    <property type="entry name" value="Homeodomain-like_sf"/>
</dbReference>
<dbReference type="PANTHER" id="PTHR33795">
    <property type="entry name" value="INSERTION ELEMENT IS150 PROTEIN INSJ"/>
    <property type="match status" value="1"/>
</dbReference>